<name>A0A2C9W8E2_MANES</name>
<proteinExistence type="predicted"/>
<reference evidence="1" key="1">
    <citation type="submission" date="2016-02" db="EMBL/GenBank/DDBJ databases">
        <title>WGS assembly of Manihot esculenta.</title>
        <authorList>
            <person name="Bredeson J.V."/>
            <person name="Prochnik S.E."/>
            <person name="Lyons J.B."/>
            <person name="Schmutz J."/>
            <person name="Grimwood J."/>
            <person name="Vrebalov J."/>
            <person name="Bart R.S."/>
            <person name="Amuge T."/>
            <person name="Ferguson M.E."/>
            <person name="Green R."/>
            <person name="Putnam N."/>
            <person name="Stites J."/>
            <person name="Rounsley S."/>
            <person name="Rokhsar D.S."/>
        </authorList>
    </citation>
    <scope>NUCLEOTIDE SEQUENCE [LARGE SCALE GENOMIC DNA]</scope>
    <source>
        <tissue evidence="1">Leaf</tissue>
    </source>
</reference>
<dbReference type="AlphaFoldDB" id="A0A2C9W8E2"/>
<evidence type="ECO:0000313" key="1">
    <source>
        <dbReference type="EMBL" id="OAY54640.1"/>
    </source>
</evidence>
<protein>
    <submittedName>
        <fullName evidence="1">Uncharacterized protein</fullName>
    </submittedName>
</protein>
<organism evidence="1">
    <name type="scientific">Manihot esculenta</name>
    <name type="common">Cassava</name>
    <name type="synonym">Jatropha manihot</name>
    <dbReference type="NCBI Taxonomy" id="3983"/>
    <lineage>
        <taxon>Eukaryota</taxon>
        <taxon>Viridiplantae</taxon>
        <taxon>Streptophyta</taxon>
        <taxon>Embryophyta</taxon>
        <taxon>Tracheophyta</taxon>
        <taxon>Spermatophyta</taxon>
        <taxon>Magnoliopsida</taxon>
        <taxon>eudicotyledons</taxon>
        <taxon>Gunneridae</taxon>
        <taxon>Pentapetalae</taxon>
        <taxon>rosids</taxon>
        <taxon>fabids</taxon>
        <taxon>Malpighiales</taxon>
        <taxon>Euphorbiaceae</taxon>
        <taxon>Crotonoideae</taxon>
        <taxon>Manihoteae</taxon>
        <taxon>Manihot</taxon>
    </lineage>
</organism>
<gene>
    <name evidence="1" type="ORF">MANES_03G090400</name>
</gene>
<accession>A0A2C9W8E2</accession>
<dbReference type="EMBL" id="CM004389">
    <property type="protein sequence ID" value="OAY54640.1"/>
    <property type="molecule type" value="Genomic_DNA"/>
</dbReference>
<sequence>MVPSESKGWCLSGPMKSSMEMEMELPAMIKKSSKCLTFEVGNQAEEM</sequence>